<keyword evidence="3" id="KW-1185">Reference proteome</keyword>
<name>A0ABQ7YQQ4_BRANA</name>
<accession>A0ABQ7YQQ4</accession>
<reference evidence="2 3" key="1">
    <citation type="submission" date="2021-05" db="EMBL/GenBank/DDBJ databases">
        <title>Genome Assembly of Synthetic Allotetraploid Brassica napus Reveals Homoeologous Exchanges between Subgenomes.</title>
        <authorList>
            <person name="Davis J.T."/>
        </authorList>
    </citation>
    <scope>NUCLEOTIDE SEQUENCE [LARGE SCALE GENOMIC DNA]</scope>
    <source>
        <strain evidence="3">cv. Da-Ae</strain>
        <tissue evidence="2">Seedling</tissue>
    </source>
</reference>
<keyword evidence="1" id="KW-0812">Transmembrane</keyword>
<dbReference type="EMBL" id="JAGKQM010000017">
    <property type="protein sequence ID" value="KAH0869456.1"/>
    <property type="molecule type" value="Genomic_DNA"/>
</dbReference>
<evidence type="ECO:0000313" key="3">
    <source>
        <dbReference type="Proteomes" id="UP000824890"/>
    </source>
</evidence>
<organism evidence="2 3">
    <name type="scientific">Brassica napus</name>
    <name type="common">Rape</name>
    <dbReference type="NCBI Taxonomy" id="3708"/>
    <lineage>
        <taxon>Eukaryota</taxon>
        <taxon>Viridiplantae</taxon>
        <taxon>Streptophyta</taxon>
        <taxon>Embryophyta</taxon>
        <taxon>Tracheophyta</taxon>
        <taxon>Spermatophyta</taxon>
        <taxon>Magnoliopsida</taxon>
        <taxon>eudicotyledons</taxon>
        <taxon>Gunneridae</taxon>
        <taxon>Pentapetalae</taxon>
        <taxon>rosids</taxon>
        <taxon>malvids</taxon>
        <taxon>Brassicales</taxon>
        <taxon>Brassicaceae</taxon>
        <taxon>Brassiceae</taxon>
        <taxon>Brassica</taxon>
    </lineage>
</organism>
<protein>
    <submittedName>
        <fullName evidence="2">Uncharacterized protein</fullName>
    </submittedName>
</protein>
<proteinExistence type="predicted"/>
<feature type="transmembrane region" description="Helical" evidence="1">
    <location>
        <begin position="6"/>
        <end position="22"/>
    </location>
</feature>
<dbReference type="Proteomes" id="UP000824890">
    <property type="component" value="Unassembled WGS sequence"/>
</dbReference>
<gene>
    <name evidence="2" type="ORF">HID58_076478</name>
</gene>
<keyword evidence="1" id="KW-0472">Membrane</keyword>
<evidence type="ECO:0000313" key="2">
    <source>
        <dbReference type="EMBL" id="KAH0869456.1"/>
    </source>
</evidence>
<sequence>MRGTLVGHYISYLAWFIVRLLFHTCVEVFKSMVIVCFPRDNETPLKDKPSATVSISKFIHGIISLDDVKVVKNAMNIVCYVA</sequence>
<comment type="caution">
    <text evidence="2">The sequence shown here is derived from an EMBL/GenBank/DDBJ whole genome shotgun (WGS) entry which is preliminary data.</text>
</comment>
<evidence type="ECO:0000256" key="1">
    <source>
        <dbReference type="SAM" id="Phobius"/>
    </source>
</evidence>
<keyword evidence="1" id="KW-1133">Transmembrane helix</keyword>